<name>A0ABW9APB1_9BURK</name>
<dbReference type="Pfam" id="PF02321">
    <property type="entry name" value="OEP"/>
    <property type="match status" value="2"/>
</dbReference>
<dbReference type="Proteomes" id="UP001629230">
    <property type="component" value="Unassembled WGS sequence"/>
</dbReference>
<dbReference type="RefSeq" id="WP_408176646.1">
    <property type="nucleotide sequence ID" value="NZ_JAQQEZ010000005.1"/>
</dbReference>
<dbReference type="SUPFAM" id="SSF56954">
    <property type="entry name" value="Outer membrane efflux proteins (OEP)"/>
    <property type="match status" value="1"/>
</dbReference>
<feature type="signal peptide" evidence="2">
    <location>
        <begin position="1"/>
        <end position="34"/>
    </location>
</feature>
<organism evidence="3 4">
    <name type="scientific">Paraburkholderia dipogonis</name>
    <dbReference type="NCBI Taxonomy" id="1211383"/>
    <lineage>
        <taxon>Bacteria</taxon>
        <taxon>Pseudomonadati</taxon>
        <taxon>Pseudomonadota</taxon>
        <taxon>Betaproteobacteria</taxon>
        <taxon>Burkholderiales</taxon>
        <taxon>Burkholderiaceae</taxon>
        <taxon>Paraburkholderia</taxon>
    </lineage>
</organism>
<sequence length="433" mass="46310">MLSIIGTPASRRAWASSCAVFLAFGLLAGRAAHAQDAGLTLDEALQIATSRSSSIQAAQASVRGSSDVVVKAGQLPNPTLNLSVQDLPVNGPNAFTIGQDNFTMRGIGIQQEWVSPAKRRLQTTLADRAVERDKSTYLEKVAAVRQQVAMAWLNAIYAKKAVALSQALVDHLNQELAAKQASYRGAKGVAIDVAQASLTLGNARDELISAQEDEKTALITLSRWTGAGNVLEVGGTPPALQSHVSGLSVEQLAQVQPSLIAARAAISLADADTDVTRSNRSPNWTWGLTYFKSGGKFPDYVSVGVSIPLPIHRGNVEDRDVEQKSEMGTQARLTYEDTERQVVADIQSLTAKLASGRGRLANARQTVLPAAEQKVQLANAAYRSGTGTLSDALDARHTQLEADLQVLNLERDVSLVWAQLEYQVLPPDRTSAQ</sequence>
<feature type="chain" id="PRO_5045892225" evidence="2">
    <location>
        <begin position="35"/>
        <end position="433"/>
    </location>
</feature>
<keyword evidence="2" id="KW-0732">Signal</keyword>
<gene>
    <name evidence="3" type="ORF">PQR57_09175</name>
</gene>
<dbReference type="InterPro" id="IPR010131">
    <property type="entry name" value="MdtP/NodT-like"/>
</dbReference>
<evidence type="ECO:0000313" key="4">
    <source>
        <dbReference type="Proteomes" id="UP001629230"/>
    </source>
</evidence>
<accession>A0ABW9APB1</accession>
<dbReference type="EMBL" id="JAQQEZ010000005">
    <property type="protein sequence ID" value="MFM0001187.1"/>
    <property type="molecule type" value="Genomic_DNA"/>
</dbReference>
<keyword evidence="4" id="KW-1185">Reference proteome</keyword>
<dbReference type="Gene3D" id="1.20.1600.10">
    <property type="entry name" value="Outer membrane efflux proteins (OEP)"/>
    <property type="match status" value="1"/>
</dbReference>
<proteinExistence type="inferred from homology"/>
<evidence type="ECO:0000313" key="3">
    <source>
        <dbReference type="EMBL" id="MFM0001187.1"/>
    </source>
</evidence>
<dbReference type="PANTHER" id="PTHR30203">
    <property type="entry name" value="OUTER MEMBRANE CATION EFFLUX PROTEIN"/>
    <property type="match status" value="1"/>
</dbReference>
<reference evidence="3 4" key="1">
    <citation type="journal article" date="2024" name="Chem. Sci.">
        <title>Discovery of megapolipeptins by genome mining of a Burkholderiales bacteria collection.</title>
        <authorList>
            <person name="Paulo B.S."/>
            <person name="Recchia M.J.J."/>
            <person name="Lee S."/>
            <person name="Fergusson C.H."/>
            <person name="Romanowski S.B."/>
            <person name="Hernandez A."/>
            <person name="Krull N."/>
            <person name="Liu D.Y."/>
            <person name="Cavanagh H."/>
            <person name="Bos A."/>
            <person name="Gray C.A."/>
            <person name="Murphy B.T."/>
            <person name="Linington R.G."/>
            <person name="Eustaquio A.S."/>
        </authorList>
    </citation>
    <scope>NUCLEOTIDE SEQUENCE [LARGE SCALE GENOMIC DNA]</scope>
    <source>
        <strain evidence="3 4">RL17-350-BIC-A</strain>
    </source>
</reference>
<evidence type="ECO:0000256" key="2">
    <source>
        <dbReference type="SAM" id="SignalP"/>
    </source>
</evidence>
<comment type="caution">
    <text evidence="3">The sequence shown here is derived from an EMBL/GenBank/DDBJ whole genome shotgun (WGS) entry which is preliminary data.</text>
</comment>
<evidence type="ECO:0000256" key="1">
    <source>
        <dbReference type="ARBA" id="ARBA00007613"/>
    </source>
</evidence>
<dbReference type="PANTHER" id="PTHR30203:SF24">
    <property type="entry name" value="BLR4935 PROTEIN"/>
    <property type="match status" value="1"/>
</dbReference>
<dbReference type="InterPro" id="IPR003423">
    <property type="entry name" value="OMP_efflux"/>
</dbReference>
<comment type="similarity">
    <text evidence="1">Belongs to the outer membrane factor (OMF) (TC 1.B.17) family.</text>
</comment>
<protein>
    <submittedName>
        <fullName evidence="3">TolC family protein</fullName>
    </submittedName>
</protein>